<evidence type="ECO:0000313" key="4">
    <source>
        <dbReference type="Proteomes" id="UP001596501"/>
    </source>
</evidence>
<dbReference type="Gene3D" id="3.40.50.720">
    <property type="entry name" value="NAD(P)-binding Rossmann-like Domain"/>
    <property type="match status" value="1"/>
</dbReference>
<proteinExistence type="inferred from homology"/>
<dbReference type="EC" id="1.1.1.-" evidence="3"/>
<dbReference type="InterPro" id="IPR002347">
    <property type="entry name" value="SDR_fam"/>
</dbReference>
<dbReference type="SUPFAM" id="SSF51735">
    <property type="entry name" value="NAD(P)-binding Rossmann-fold domains"/>
    <property type="match status" value="1"/>
</dbReference>
<organism evidence="3 4">
    <name type="scientific">Hydrogenophaga atypica</name>
    <dbReference type="NCBI Taxonomy" id="249409"/>
    <lineage>
        <taxon>Bacteria</taxon>
        <taxon>Pseudomonadati</taxon>
        <taxon>Pseudomonadota</taxon>
        <taxon>Betaproteobacteria</taxon>
        <taxon>Burkholderiales</taxon>
        <taxon>Comamonadaceae</taxon>
        <taxon>Hydrogenophaga</taxon>
    </lineage>
</organism>
<sequence length="262" mass="27263">MSPTQFPAFVPPPGYHLVVLGALGGIGRALVRAAEAVGIRVTALDTQSAIDKSHPLESVNTLACDVSKETDVQRAFAQIGLSWGHIDGLVNLVGYTGERIAVADMPTQEWDDIVNTDLRGMFLVARAAAPLLQASAALGHGPAVVLVSSTFGVAVPLSGYAPYATSKAGVINLVRALATEWAPSVRVNGLAPGAIETPFLQGGTGRPHKTTGLDVARFKETVPLKRLGQPDDIAAPLLFLLSPAASYLHGQTIHVNGGSHMA</sequence>
<evidence type="ECO:0000256" key="2">
    <source>
        <dbReference type="ARBA" id="ARBA00023002"/>
    </source>
</evidence>
<dbReference type="Proteomes" id="UP001596501">
    <property type="component" value="Unassembled WGS sequence"/>
</dbReference>
<reference evidence="4" key="1">
    <citation type="journal article" date="2019" name="Int. J. Syst. Evol. Microbiol.">
        <title>The Global Catalogue of Microorganisms (GCM) 10K type strain sequencing project: providing services to taxonomists for standard genome sequencing and annotation.</title>
        <authorList>
            <consortium name="The Broad Institute Genomics Platform"/>
            <consortium name="The Broad Institute Genome Sequencing Center for Infectious Disease"/>
            <person name="Wu L."/>
            <person name="Ma J."/>
        </authorList>
    </citation>
    <scope>NUCLEOTIDE SEQUENCE [LARGE SCALE GENOMIC DNA]</scope>
    <source>
        <strain evidence="4">CGMCC 1.12371</strain>
    </source>
</reference>
<dbReference type="PANTHER" id="PTHR24321:SF8">
    <property type="entry name" value="ESTRADIOL 17-BETA-DEHYDROGENASE 8-RELATED"/>
    <property type="match status" value="1"/>
</dbReference>
<dbReference type="RefSeq" id="WP_382223004.1">
    <property type="nucleotide sequence ID" value="NZ_JBHTCA010000006.1"/>
</dbReference>
<keyword evidence="2 3" id="KW-0560">Oxidoreductase</keyword>
<keyword evidence="4" id="KW-1185">Reference proteome</keyword>
<dbReference type="GO" id="GO:0016491">
    <property type="term" value="F:oxidoreductase activity"/>
    <property type="evidence" value="ECO:0007669"/>
    <property type="project" value="UniProtKB-KW"/>
</dbReference>
<comment type="similarity">
    <text evidence="1">Belongs to the short-chain dehydrogenases/reductases (SDR) family.</text>
</comment>
<evidence type="ECO:0000256" key="1">
    <source>
        <dbReference type="ARBA" id="ARBA00006484"/>
    </source>
</evidence>
<accession>A0ABW2QJR4</accession>
<dbReference type="CDD" id="cd05233">
    <property type="entry name" value="SDR_c"/>
    <property type="match status" value="1"/>
</dbReference>
<protein>
    <submittedName>
        <fullName evidence="3">SDR family NAD(P)-dependent oxidoreductase</fullName>
        <ecNumber evidence="3">1.1.1.-</ecNumber>
    </submittedName>
</protein>
<comment type="caution">
    <text evidence="3">The sequence shown here is derived from an EMBL/GenBank/DDBJ whole genome shotgun (WGS) entry which is preliminary data.</text>
</comment>
<dbReference type="PRINTS" id="PR00081">
    <property type="entry name" value="GDHRDH"/>
</dbReference>
<name>A0ABW2QJR4_9BURK</name>
<dbReference type="PANTHER" id="PTHR24321">
    <property type="entry name" value="DEHYDROGENASES, SHORT CHAIN"/>
    <property type="match status" value="1"/>
</dbReference>
<dbReference type="Pfam" id="PF13561">
    <property type="entry name" value="adh_short_C2"/>
    <property type="match status" value="1"/>
</dbReference>
<dbReference type="InterPro" id="IPR036291">
    <property type="entry name" value="NAD(P)-bd_dom_sf"/>
</dbReference>
<evidence type="ECO:0000313" key="3">
    <source>
        <dbReference type="EMBL" id="MFC7409379.1"/>
    </source>
</evidence>
<dbReference type="EMBL" id="JBHTCA010000006">
    <property type="protein sequence ID" value="MFC7409379.1"/>
    <property type="molecule type" value="Genomic_DNA"/>
</dbReference>
<gene>
    <name evidence="3" type="ORF">ACFQPB_10955</name>
</gene>